<dbReference type="InterPro" id="IPR007325">
    <property type="entry name" value="KFase/CYL"/>
</dbReference>
<dbReference type="EMBL" id="CP114767">
    <property type="protein sequence ID" value="WBA43517.1"/>
    <property type="molecule type" value="Genomic_DNA"/>
</dbReference>
<accession>A0ABY7LSX6</accession>
<name>A0ABY7LSX6_9BACT</name>
<dbReference type="SUPFAM" id="SSF102198">
    <property type="entry name" value="Putative cyclase"/>
    <property type="match status" value="1"/>
</dbReference>
<protein>
    <submittedName>
        <fullName evidence="1">Cyclase family protein</fullName>
    </submittedName>
</protein>
<proteinExistence type="predicted"/>
<dbReference type="Pfam" id="PF04199">
    <property type="entry name" value="Cyclase"/>
    <property type="match status" value="1"/>
</dbReference>
<dbReference type="Gene3D" id="3.50.30.50">
    <property type="entry name" value="Putative cyclase"/>
    <property type="match status" value="1"/>
</dbReference>
<organism evidence="1 2">
    <name type="scientific">Hymenobacter canadensis</name>
    <dbReference type="NCBI Taxonomy" id="2999067"/>
    <lineage>
        <taxon>Bacteria</taxon>
        <taxon>Pseudomonadati</taxon>
        <taxon>Bacteroidota</taxon>
        <taxon>Cytophagia</taxon>
        <taxon>Cytophagales</taxon>
        <taxon>Hymenobacteraceae</taxon>
        <taxon>Hymenobacter</taxon>
    </lineage>
</organism>
<reference evidence="1 2" key="1">
    <citation type="submission" date="2022-12" db="EMBL/GenBank/DDBJ databases">
        <title>Hymenobacter canadensis sp. nov. isolated from lake water of the Cambridge Bay, Canada.</title>
        <authorList>
            <person name="Kim W.H."/>
            <person name="Lee Y.M."/>
        </authorList>
    </citation>
    <scope>NUCLEOTIDE SEQUENCE [LARGE SCALE GENOMIC DNA]</scope>
    <source>
        <strain evidence="1 2">PAMC 29467</strain>
    </source>
</reference>
<evidence type="ECO:0000313" key="2">
    <source>
        <dbReference type="Proteomes" id="UP001211005"/>
    </source>
</evidence>
<evidence type="ECO:0000313" key="1">
    <source>
        <dbReference type="EMBL" id="WBA43517.1"/>
    </source>
</evidence>
<sequence>MSWLDFTTTISDGMAYWPDNAPVRIRKTLSMADGAAANVTEMSLSVHTGTHVDAPRHFLPDGPDVTQLDLSTLMGPALLVEVDDERFITRAAVEHLQLQPHDRVLFKTRNSRHDWATRPFDPDFVRLRADAAEWLRDQGVVCVGVDYISVGPADTHHALLDAGISIIEGLALQHAAPGRYELLCLPLKIAGADGAPARVLARCLE</sequence>
<dbReference type="Proteomes" id="UP001211005">
    <property type="component" value="Chromosome"/>
</dbReference>
<dbReference type="RefSeq" id="WP_269561555.1">
    <property type="nucleotide sequence ID" value="NZ_CP114767.1"/>
</dbReference>
<gene>
    <name evidence="1" type="ORF">O3303_08090</name>
</gene>
<dbReference type="PANTHER" id="PTHR31118">
    <property type="entry name" value="CYCLASE-LIKE PROTEIN 2"/>
    <property type="match status" value="1"/>
</dbReference>
<keyword evidence="2" id="KW-1185">Reference proteome</keyword>
<dbReference type="PANTHER" id="PTHR31118:SF12">
    <property type="entry name" value="CYCLASE-LIKE PROTEIN 2"/>
    <property type="match status" value="1"/>
</dbReference>
<dbReference type="InterPro" id="IPR037175">
    <property type="entry name" value="KFase_sf"/>
</dbReference>